<comment type="caution">
    <text evidence="2">The sequence shown here is derived from an EMBL/GenBank/DDBJ whole genome shotgun (WGS) entry which is preliminary data.</text>
</comment>
<feature type="transmembrane region" description="Helical" evidence="1">
    <location>
        <begin position="128"/>
        <end position="145"/>
    </location>
</feature>
<evidence type="ECO:0000256" key="1">
    <source>
        <dbReference type="SAM" id="Phobius"/>
    </source>
</evidence>
<dbReference type="GeneID" id="68093051"/>
<keyword evidence="1" id="KW-0812">Transmembrane</keyword>
<sequence>MSRSVNNPPSLSPSTSYGSSLIQSLFFWSGALVPLPSIALYVFSPGGTVKYFNGEVTPTSKFWCSLAASGDAVISALCWHVLLMKNREAVGSEEVKRLVVRVNWVYSLFHFGAFWYWHVKGQKHKNPWLYPMSIAVSTAALLAWGL</sequence>
<keyword evidence="3" id="KW-1185">Reference proteome</keyword>
<protein>
    <submittedName>
        <fullName evidence="2">Uncharacterized protein</fullName>
    </submittedName>
</protein>
<accession>A0AA88GWS6</accession>
<dbReference type="EMBL" id="PYSW02000010">
    <property type="protein sequence ID" value="KAG2388425.1"/>
    <property type="molecule type" value="Genomic_DNA"/>
</dbReference>
<evidence type="ECO:0000313" key="2">
    <source>
        <dbReference type="EMBL" id="KAG2388425.1"/>
    </source>
</evidence>
<proteinExistence type="predicted"/>
<feature type="transmembrane region" description="Helical" evidence="1">
    <location>
        <begin position="102"/>
        <end position="119"/>
    </location>
</feature>
<name>A0AA88GWS6_NAELO</name>
<evidence type="ECO:0000313" key="3">
    <source>
        <dbReference type="Proteomes" id="UP000816034"/>
    </source>
</evidence>
<dbReference type="Proteomes" id="UP000816034">
    <property type="component" value="Unassembled WGS sequence"/>
</dbReference>
<organism evidence="2 3">
    <name type="scientific">Naegleria lovaniensis</name>
    <name type="common">Amoeba</name>
    <dbReference type="NCBI Taxonomy" id="51637"/>
    <lineage>
        <taxon>Eukaryota</taxon>
        <taxon>Discoba</taxon>
        <taxon>Heterolobosea</taxon>
        <taxon>Tetramitia</taxon>
        <taxon>Eutetramitia</taxon>
        <taxon>Vahlkampfiidae</taxon>
        <taxon>Naegleria</taxon>
    </lineage>
</organism>
<reference evidence="2 3" key="1">
    <citation type="journal article" date="2018" name="BMC Genomics">
        <title>The genome of Naegleria lovaniensis, the basis for a comparative approach to unravel pathogenicity factors of the human pathogenic amoeba N. fowleri.</title>
        <authorList>
            <person name="Liechti N."/>
            <person name="Schurch N."/>
            <person name="Bruggmann R."/>
            <person name="Wittwer M."/>
        </authorList>
    </citation>
    <scope>NUCLEOTIDE SEQUENCE [LARGE SCALE GENOMIC DNA]</scope>
    <source>
        <strain evidence="2 3">ATCC 30569</strain>
    </source>
</reference>
<keyword evidence="1" id="KW-1133">Transmembrane helix</keyword>
<gene>
    <name evidence="2" type="ORF">C9374_000589</name>
</gene>
<feature type="transmembrane region" description="Helical" evidence="1">
    <location>
        <begin position="20"/>
        <end position="42"/>
    </location>
</feature>
<keyword evidence="1" id="KW-0472">Membrane</keyword>
<dbReference type="AlphaFoldDB" id="A0AA88GWS6"/>
<feature type="transmembrane region" description="Helical" evidence="1">
    <location>
        <begin position="62"/>
        <end position="82"/>
    </location>
</feature>
<dbReference type="RefSeq" id="XP_044552417.1">
    <property type="nucleotide sequence ID" value="XM_044695689.1"/>
</dbReference>